<feature type="non-terminal residue" evidence="1">
    <location>
        <position position="52"/>
    </location>
</feature>
<dbReference type="EMBL" id="BPLR01018694">
    <property type="protein sequence ID" value="GIZ01627.1"/>
    <property type="molecule type" value="Genomic_DNA"/>
</dbReference>
<evidence type="ECO:0000313" key="1">
    <source>
        <dbReference type="EMBL" id="GIZ01627.1"/>
    </source>
</evidence>
<organism evidence="1 2">
    <name type="scientific">Caerostris extrusa</name>
    <name type="common">Bark spider</name>
    <name type="synonym">Caerostris bankana</name>
    <dbReference type="NCBI Taxonomy" id="172846"/>
    <lineage>
        <taxon>Eukaryota</taxon>
        <taxon>Metazoa</taxon>
        <taxon>Ecdysozoa</taxon>
        <taxon>Arthropoda</taxon>
        <taxon>Chelicerata</taxon>
        <taxon>Arachnida</taxon>
        <taxon>Araneae</taxon>
        <taxon>Araneomorphae</taxon>
        <taxon>Entelegynae</taxon>
        <taxon>Araneoidea</taxon>
        <taxon>Araneidae</taxon>
        <taxon>Caerostris</taxon>
    </lineage>
</organism>
<dbReference type="Proteomes" id="UP001054945">
    <property type="component" value="Unassembled WGS sequence"/>
</dbReference>
<dbReference type="AlphaFoldDB" id="A0AAV4Y647"/>
<accession>A0AAV4Y647</accession>
<proteinExistence type="predicted"/>
<gene>
    <name evidence="1" type="ORF">CEXT_605681</name>
</gene>
<sequence length="52" mass="5739">MQQILFTRPKGRRAAWAPGSLECPSLATPWDIHHPRGSVQDPGTLDTIFPIA</sequence>
<keyword evidence="2" id="KW-1185">Reference proteome</keyword>
<name>A0AAV4Y647_CAEEX</name>
<comment type="caution">
    <text evidence="1">The sequence shown here is derived from an EMBL/GenBank/DDBJ whole genome shotgun (WGS) entry which is preliminary data.</text>
</comment>
<reference evidence="1 2" key="1">
    <citation type="submission" date="2021-06" db="EMBL/GenBank/DDBJ databases">
        <title>Caerostris extrusa draft genome.</title>
        <authorList>
            <person name="Kono N."/>
            <person name="Arakawa K."/>
        </authorList>
    </citation>
    <scope>NUCLEOTIDE SEQUENCE [LARGE SCALE GENOMIC DNA]</scope>
</reference>
<protein>
    <submittedName>
        <fullName evidence="1">Uncharacterized protein</fullName>
    </submittedName>
</protein>
<evidence type="ECO:0000313" key="2">
    <source>
        <dbReference type="Proteomes" id="UP001054945"/>
    </source>
</evidence>